<accession>A0A7X9RYE3</accession>
<dbReference type="Proteomes" id="UP000576082">
    <property type="component" value="Unassembled WGS sequence"/>
</dbReference>
<evidence type="ECO:0000313" key="2">
    <source>
        <dbReference type="EMBL" id="NME71057.1"/>
    </source>
</evidence>
<dbReference type="EMBL" id="JABANE010000084">
    <property type="protein sequence ID" value="NME71057.1"/>
    <property type="molecule type" value="Genomic_DNA"/>
</dbReference>
<keyword evidence="1" id="KW-0812">Transmembrane</keyword>
<comment type="caution">
    <text evidence="2">The sequence shown here is derived from an EMBL/GenBank/DDBJ whole genome shotgun (WGS) entry which is preliminary data.</text>
</comment>
<sequence>MSTKLCAHCIYADYVDYNSMQCQKGIAEDRRRDCTSFKSQEEHTAEEQIKVEHETVTKEIQKQFLKRYVTIENTDGKTPNQIDHRFYTKSETPVYNTTFSTLAKSHLPKGQLVSFTREMIRDNRYLLMKKEGDSTTYFDPKDKTFTICRQILTKEQEIDIILISHDDFDNNVLIVDDSKEVKEEYQGELESLIDKESSNINIRIIDQLITNGIEKSIMKQVVLRNNVSKIELGKVASHTKMYITENTQYDNVFKIITADGREGIMLNQDYTYTFVESNTDQIISILSIVILGVLGLFVLDHVLKNSSSVFIWYSGYAVVLALMFLLLKTLITLVVTPIRLRL</sequence>
<keyword evidence="1" id="KW-0472">Membrane</keyword>
<feature type="transmembrane region" description="Helical" evidence="1">
    <location>
        <begin position="310"/>
        <end position="335"/>
    </location>
</feature>
<proteinExistence type="predicted"/>
<gene>
    <name evidence="2" type="ORF">HHU12_24020</name>
</gene>
<dbReference type="RefSeq" id="WP_169659280.1">
    <property type="nucleotide sequence ID" value="NZ_JABANE010000084.1"/>
</dbReference>
<evidence type="ECO:0000256" key="1">
    <source>
        <dbReference type="SAM" id="Phobius"/>
    </source>
</evidence>
<reference evidence="2 3" key="1">
    <citation type="submission" date="2020-04" db="EMBL/GenBank/DDBJ databases">
        <title>Flammeovirga sp. SR4, a novel species isolated from seawater.</title>
        <authorList>
            <person name="Wang X."/>
        </authorList>
    </citation>
    <scope>NUCLEOTIDE SEQUENCE [LARGE SCALE GENOMIC DNA]</scope>
    <source>
        <strain evidence="2 3">ATCC 23126</strain>
    </source>
</reference>
<dbReference type="AlphaFoldDB" id="A0A7X9RYE3"/>
<organism evidence="2 3">
    <name type="scientific">Flammeovirga aprica JL-4</name>
    <dbReference type="NCBI Taxonomy" id="694437"/>
    <lineage>
        <taxon>Bacteria</taxon>
        <taxon>Pseudomonadati</taxon>
        <taxon>Bacteroidota</taxon>
        <taxon>Cytophagia</taxon>
        <taxon>Cytophagales</taxon>
        <taxon>Flammeovirgaceae</taxon>
        <taxon>Flammeovirga</taxon>
    </lineage>
</organism>
<protein>
    <submittedName>
        <fullName evidence="2">Uncharacterized protein</fullName>
    </submittedName>
</protein>
<feature type="transmembrane region" description="Helical" evidence="1">
    <location>
        <begin position="282"/>
        <end position="303"/>
    </location>
</feature>
<keyword evidence="3" id="KW-1185">Reference proteome</keyword>
<keyword evidence="1" id="KW-1133">Transmembrane helix</keyword>
<evidence type="ECO:0000313" key="3">
    <source>
        <dbReference type="Proteomes" id="UP000576082"/>
    </source>
</evidence>
<name>A0A7X9RYE3_9BACT</name>